<dbReference type="InterPro" id="IPR029063">
    <property type="entry name" value="SAM-dependent_MTases_sf"/>
</dbReference>
<dbReference type="AlphaFoldDB" id="A0A0F8ZB50"/>
<dbReference type="Pfam" id="PF13649">
    <property type="entry name" value="Methyltransf_25"/>
    <property type="match status" value="1"/>
</dbReference>
<protein>
    <recommendedName>
        <fullName evidence="1">Methyltransferase domain-containing protein</fullName>
    </recommendedName>
</protein>
<sequence>MLDDAWNRSRTRWRSDEQEECLTWGARWTGHAFVAKLLHFCKAQSRGKILEIGPGYGRILEGLLKEKVPFEKYVGIELSPSRTRRLSKRFADDHRISFLVDDVETFMLSNRFSLCFSSATFSHLFPNFKKAAVNIREHLVENGYLAFDTSPGHLGRFQSDGVTYGKDYEPEEIKKLLQESGYSQPIISSVNHGQDAHGQEVVLLFTAAQII</sequence>
<dbReference type="Gene3D" id="3.40.50.150">
    <property type="entry name" value="Vaccinia Virus protein VP39"/>
    <property type="match status" value="1"/>
</dbReference>
<name>A0A0F8ZB50_9ZZZZ</name>
<feature type="domain" description="Methyltransferase" evidence="1">
    <location>
        <begin position="49"/>
        <end position="143"/>
    </location>
</feature>
<evidence type="ECO:0000259" key="1">
    <source>
        <dbReference type="Pfam" id="PF13649"/>
    </source>
</evidence>
<accession>A0A0F8ZB50</accession>
<gene>
    <name evidence="2" type="ORF">LCGC14_2717090</name>
</gene>
<dbReference type="SUPFAM" id="SSF53335">
    <property type="entry name" value="S-adenosyl-L-methionine-dependent methyltransferases"/>
    <property type="match status" value="1"/>
</dbReference>
<evidence type="ECO:0000313" key="2">
    <source>
        <dbReference type="EMBL" id="KKK91027.1"/>
    </source>
</evidence>
<dbReference type="CDD" id="cd02440">
    <property type="entry name" value="AdoMet_MTases"/>
    <property type="match status" value="1"/>
</dbReference>
<reference evidence="2" key="1">
    <citation type="journal article" date="2015" name="Nature">
        <title>Complex archaea that bridge the gap between prokaryotes and eukaryotes.</title>
        <authorList>
            <person name="Spang A."/>
            <person name="Saw J.H."/>
            <person name="Jorgensen S.L."/>
            <person name="Zaremba-Niedzwiedzka K."/>
            <person name="Martijn J."/>
            <person name="Lind A.E."/>
            <person name="van Eijk R."/>
            <person name="Schleper C."/>
            <person name="Guy L."/>
            <person name="Ettema T.J."/>
        </authorList>
    </citation>
    <scope>NUCLEOTIDE SEQUENCE</scope>
</reference>
<comment type="caution">
    <text evidence="2">The sequence shown here is derived from an EMBL/GenBank/DDBJ whole genome shotgun (WGS) entry which is preliminary data.</text>
</comment>
<organism evidence="2">
    <name type="scientific">marine sediment metagenome</name>
    <dbReference type="NCBI Taxonomy" id="412755"/>
    <lineage>
        <taxon>unclassified sequences</taxon>
        <taxon>metagenomes</taxon>
        <taxon>ecological metagenomes</taxon>
    </lineage>
</organism>
<proteinExistence type="predicted"/>
<dbReference type="InterPro" id="IPR041698">
    <property type="entry name" value="Methyltransf_25"/>
</dbReference>
<dbReference type="EMBL" id="LAZR01048836">
    <property type="protein sequence ID" value="KKK91027.1"/>
    <property type="molecule type" value="Genomic_DNA"/>
</dbReference>